<dbReference type="EMBL" id="VFET01000014">
    <property type="protein sequence ID" value="TWS03135.1"/>
    <property type="molecule type" value="Genomic_DNA"/>
</dbReference>
<dbReference type="Proteomes" id="UP000317951">
    <property type="component" value="Unassembled WGS sequence"/>
</dbReference>
<dbReference type="GeneID" id="78552717"/>
<reference evidence="2 4" key="2">
    <citation type="submission" date="2019-06" db="EMBL/GenBank/DDBJ databases">
        <title>Pseudomonas bimorpha sp. nov. isolated from bovine raw milk and skim milk concentrate.</title>
        <authorList>
            <person name="Hofmann K."/>
            <person name="Huptas C."/>
            <person name="Doll E."/>
            <person name="Scherer S."/>
            <person name="Wenning M."/>
        </authorList>
    </citation>
    <scope>NUCLEOTIDE SEQUENCE [LARGE SCALE GENOMIC DNA]</scope>
    <source>
        <strain evidence="2 4">DSM 17835</strain>
    </source>
</reference>
<evidence type="ECO:0000313" key="2">
    <source>
        <dbReference type="EMBL" id="TWS03135.1"/>
    </source>
</evidence>
<dbReference type="Pfam" id="PF02413">
    <property type="entry name" value="Caudo_TAP"/>
    <property type="match status" value="1"/>
</dbReference>
<evidence type="ECO:0000313" key="1">
    <source>
        <dbReference type="EMBL" id="SDE86556.1"/>
    </source>
</evidence>
<name>A0A5C5QD11_9PSED</name>
<dbReference type="Proteomes" id="UP000182858">
    <property type="component" value="Chromosome I"/>
</dbReference>
<dbReference type="RefSeq" id="WP_010564635.1">
    <property type="nucleotide sequence ID" value="NZ_LT629689.1"/>
</dbReference>
<dbReference type="AlphaFoldDB" id="A0A5C5QD11"/>
<dbReference type="EMBL" id="LT629689">
    <property type="protein sequence ID" value="SDE86556.1"/>
    <property type="molecule type" value="Genomic_DNA"/>
</dbReference>
<sequence length="119" mass="12946">MSGFAVRNDGEFGWRSVGGPADLFSNEVYSKVEPPALVLSPPSVEELAVKAKVKRDQFLAVAANRMGPLQDAVEVGGATDEEVSRLALWKAYRIELNRIEGQEAFPVDISWPVSPDDSV</sequence>
<protein>
    <submittedName>
        <fullName evidence="2">Tail fiber assembly protein</fullName>
    </submittedName>
    <submittedName>
        <fullName evidence="1">Virus tail fibre assembly protein, lambda gpK</fullName>
    </submittedName>
</protein>
<gene>
    <name evidence="2" type="ORF">FIV36_17630</name>
    <name evidence="1" type="ORF">SAMN05216591_1208</name>
</gene>
<dbReference type="OrthoDB" id="8596093at2"/>
<proteinExistence type="predicted"/>
<reference evidence="1 3" key="1">
    <citation type="submission" date="2016-10" db="EMBL/GenBank/DDBJ databases">
        <authorList>
            <person name="Varghese N."/>
            <person name="Submissions S."/>
        </authorList>
    </citation>
    <scope>NUCLEOTIDE SEQUENCE [LARGE SCALE GENOMIC DNA]</scope>
    <source>
        <strain evidence="1 3">DSM 17835</strain>
    </source>
</reference>
<accession>A0A5C5QD11</accession>
<evidence type="ECO:0000313" key="4">
    <source>
        <dbReference type="Proteomes" id="UP000317951"/>
    </source>
</evidence>
<dbReference type="InterPro" id="IPR003458">
    <property type="entry name" value="Phage_T4_Gp38_tail_assem"/>
</dbReference>
<keyword evidence="3" id="KW-1185">Reference proteome</keyword>
<organism evidence="2 4">
    <name type="scientific">Pseudomonas extremaustralis</name>
    <dbReference type="NCBI Taxonomy" id="359110"/>
    <lineage>
        <taxon>Bacteria</taxon>
        <taxon>Pseudomonadati</taxon>
        <taxon>Pseudomonadota</taxon>
        <taxon>Gammaproteobacteria</taxon>
        <taxon>Pseudomonadales</taxon>
        <taxon>Pseudomonadaceae</taxon>
        <taxon>Pseudomonas</taxon>
    </lineage>
</organism>
<evidence type="ECO:0000313" key="3">
    <source>
        <dbReference type="Proteomes" id="UP000182858"/>
    </source>
</evidence>